<dbReference type="SUPFAM" id="SSF74653">
    <property type="entry name" value="TolA/TonB C-terminal domain"/>
    <property type="match status" value="1"/>
</dbReference>
<dbReference type="Gene3D" id="3.30.1150.10">
    <property type="match status" value="1"/>
</dbReference>
<feature type="transmembrane region" description="Helical" evidence="1">
    <location>
        <begin position="39"/>
        <end position="57"/>
    </location>
</feature>
<dbReference type="RefSeq" id="WP_123122366.1">
    <property type="nucleotide sequence ID" value="NZ_RJJR01000021.1"/>
</dbReference>
<evidence type="ECO:0000313" key="4">
    <source>
        <dbReference type="Proteomes" id="UP000267223"/>
    </source>
</evidence>
<organism evidence="3 4">
    <name type="scientific">Hanamia caeni</name>
    <dbReference type="NCBI Taxonomy" id="2294116"/>
    <lineage>
        <taxon>Bacteria</taxon>
        <taxon>Pseudomonadati</taxon>
        <taxon>Bacteroidota</taxon>
        <taxon>Chitinophagia</taxon>
        <taxon>Chitinophagales</taxon>
        <taxon>Chitinophagaceae</taxon>
        <taxon>Hanamia</taxon>
    </lineage>
</organism>
<name>A0A3M9N6D4_9BACT</name>
<accession>A0A3M9N6D4</accession>
<comment type="caution">
    <text evidence="3">The sequence shown here is derived from an EMBL/GenBank/DDBJ whole genome shotgun (WGS) entry which is preliminary data.</text>
</comment>
<evidence type="ECO:0000256" key="1">
    <source>
        <dbReference type="SAM" id="Phobius"/>
    </source>
</evidence>
<keyword evidence="1" id="KW-0812">Transmembrane</keyword>
<keyword evidence="1" id="KW-1133">Transmembrane helix</keyword>
<evidence type="ECO:0000259" key="2">
    <source>
        <dbReference type="Pfam" id="PF03544"/>
    </source>
</evidence>
<dbReference type="InterPro" id="IPR037682">
    <property type="entry name" value="TonB_C"/>
</dbReference>
<evidence type="ECO:0000313" key="3">
    <source>
        <dbReference type="EMBL" id="RNI33370.1"/>
    </source>
</evidence>
<dbReference type="OrthoDB" id="1039448at2"/>
<gene>
    <name evidence="3" type="ORF">EFY79_19145</name>
</gene>
<dbReference type="GO" id="GO:0055085">
    <property type="term" value="P:transmembrane transport"/>
    <property type="evidence" value="ECO:0007669"/>
    <property type="project" value="InterPro"/>
</dbReference>
<keyword evidence="4" id="KW-1185">Reference proteome</keyword>
<proteinExistence type="predicted"/>
<dbReference type="AlphaFoldDB" id="A0A3M9N6D4"/>
<dbReference type="EMBL" id="RJJR01000021">
    <property type="protein sequence ID" value="RNI33370.1"/>
    <property type="molecule type" value="Genomic_DNA"/>
</dbReference>
<sequence>MEANQILQTGFLDILFEGKNKLYGAYDLRKTYNQRISKALFSTMMIMLLLIIGFIIGKRFEKTEKTIIPIVPESILRKIQEEKPKALPKLPTPVHLKTLQVTTPVIVKKIETPPPDVHQIEQAIIGIKNIDGPKPGIGIVNPPTEITSSKVIATPVKKESGNSTFIPIEVEAKFPGGDVAWQKYIQRAIQRELDEFTESDYGTCVVKFMVDINGNVSNVVATTMQGSKLAEIAVSTIRKGPKWIPAMQNGRYVTAFRFQPVTLMNPNQ</sequence>
<keyword evidence="1" id="KW-0472">Membrane</keyword>
<dbReference type="Proteomes" id="UP000267223">
    <property type="component" value="Unassembled WGS sequence"/>
</dbReference>
<dbReference type="Pfam" id="PF03544">
    <property type="entry name" value="TonB_C"/>
    <property type="match status" value="1"/>
</dbReference>
<protein>
    <recommendedName>
        <fullName evidence="2">TonB C-terminal domain-containing protein</fullName>
    </recommendedName>
</protein>
<reference evidence="3 4" key="1">
    <citation type="submission" date="2018-11" db="EMBL/GenBank/DDBJ databases">
        <title>Draft genome sequence of Ferruginibacter sp. BO-59.</title>
        <authorList>
            <person name="Im W.T."/>
        </authorList>
    </citation>
    <scope>NUCLEOTIDE SEQUENCE [LARGE SCALE GENOMIC DNA]</scope>
    <source>
        <strain evidence="3 4">BO-59</strain>
    </source>
</reference>
<feature type="domain" description="TonB C-terminal" evidence="2">
    <location>
        <begin position="201"/>
        <end position="254"/>
    </location>
</feature>